<reference evidence="1" key="1">
    <citation type="journal article" date="2023" name="Mol. Phylogenet. Evol.">
        <title>Genome-scale phylogeny and comparative genomics of the fungal order Sordariales.</title>
        <authorList>
            <person name="Hensen N."/>
            <person name="Bonometti L."/>
            <person name="Westerberg I."/>
            <person name="Brannstrom I.O."/>
            <person name="Guillou S."/>
            <person name="Cros-Aarteil S."/>
            <person name="Calhoun S."/>
            <person name="Haridas S."/>
            <person name="Kuo A."/>
            <person name="Mondo S."/>
            <person name="Pangilinan J."/>
            <person name="Riley R."/>
            <person name="LaButti K."/>
            <person name="Andreopoulos B."/>
            <person name="Lipzen A."/>
            <person name="Chen C."/>
            <person name="Yan M."/>
            <person name="Daum C."/>
            <person name="Ng V."/>
            <person name="Clum A."/>
            <person name="Steindorff A."/>
            <person name="Ohm R.A."/>
            <person name="Martin F."/>
            <person name="Silar P."/>
            <person name="Natvig D.O."/>
            <person name="Lalanne C."/>
            <person name="Gautier V."/>
            <person name="Ament-Velasquez S.L."/>
            <person name="Kruys A."/>
            <person name="Hutchinson M.I."/>
            <person name="Powell A.J."/>
            <person name="Barry K."/>
            <person name="Miller A.N."/>
            <person name="Grigoriev I.V."/>
            <person name="Debuchy R."/>
            <person name="Gladieux P."/>
            <person name="Hiltunen Thoren M."/>
            <person name="Johannesson H."/>
        </authorList>
    </citation>
    <scope>NUCLEOTIDE SEQUENCE</scope>
    <source>
        <strain evidence="1">CBS 955.72</strain>
    </source>
</reference>
<organism evidence="1 2">
    <name type="scientific">Lasiosphaeria hispida</name>
    <dbReference type="NCBI Taxonomy" id="260671"/>
    <lineage>
        <taxon>Eukaryota</taxon>
        <taxon>Fungi</taxon>
        <taxon>Dikarya</taxon>
        <taxon>Ascomycota</taxon>
        <taxon>Pezizomycotina</taxon>
        <taxon>Sordariomycetes</taxon>
        <taxon>Sordariomycetidae</taxon>
        <taxon>Sordariales</taxon>
        <taxon>Lasiosphaeriaceae</taxon>
        <taxon>Lasiosphaeria</taxon>
    </lineage>
</organism>
<name>A0AAJ0MBF1_9PEZI</name>
<keyword evidence="2" id="KW-1185">Reference proteome</keyword>
<dbReference type="EMBL" id="JAUIQD010000006">
    <property type="protein sequence ID" value="KAK3347102.1"/>
    <property type="molecule type" value="Genomic_DNA"/>
</dbReference>
<protein>
    <submittedName>
        <fullName evidence="1">Uncharacterized protein</fullName>
    </submittedName>
</protein>
<gene>
    <name evidence="1" type="ORF">B0T25DRAFT_521367</name>
</gene>
<comment type="caution">
    <text evidence="1">The sequence shown here is derived from an EMBL/GenBank/DDBJ whole genome shotgun (WGS) entry which is preliminary data.</text>
</comment>
<evidence type="ECO:0000313" key="1">
    <source>
        <dbReference type="EMBL" id="KAK3347102.1"/>
    </source>
</evidence>
<dbReference type="Proteomes" id="UP001275084">
    <property type="component" value="Unassembled WGS sequence"/>
</dbReference>
<reference evidence="1" key="2">
    <citation type="submission" date="2023-06" db="EMBL/GenBank/DDBJ databases">
        <authorList>
            <consortium name="Lawrence Berkeley National Laboratory"/>
            <person name="Haridas S."/>
            <person name="Hensen N."/>
            <person name="Bonometti L."/>
            <person name="Westerberg I."/>
            <person name="Brannstrom I.O."/>
            <person name="Guillou S."/>
            <person name="Cros-Aarteil S."/>
            <person name="Calhoun S."/>
            <person name="Kuo A."/>
            <person name="Mondo S."/>
            <person name="Pangilinan J."/>
            <person name="Riley R."/>
            <person name="Labutti K."/>
            <person name="Andreopoulos B."/>
            <person name="Lipzen A."/>
            <person name="Chen C."/>
            <person name="Yanf M."/>
            <person name="Daum C."/>
            <person name="Ng V."/>
            <person name="Clum A."/>
            <person name="Steindorff A."/>
            <person name="Ohm R."/>
            <person name="Martin F."/>
            <person name="Silar P."/>
            <person name="Natvig D."/>
            <person name="Lalanne C."/>
            <person name="Gautier V."/>
            <person name="Ament-Velasquez S.L."/>
            <person name="Kruys A."/>
            <person name="Hutchinson M.I."/>
            <person name="Powell A.J."/>
            <person name="Barry K."/>
            <person name="Miller A.N."/>
            <person name="Grigoriev I.V."/>
            <person name="Debuchy R."/>
            <person name="Gladieux P."/>
            <person name="Thoren M.H."/>
            <person name="Johannesson H."/>
        </authorList>
    </citation>
    <scope>NUCLEOTIDE SEQUENCE</scope>
    <source>
        <strain evidence="1">CBS 955.72</strain>
    </source>
</reference>
<dbReference type="AlphaFoldDB" id="A0AAJ0MBF1"/>
<proteinExistence type="predicted"/>
<sequence length="158" mass="17408">MVCLLTLPSGELVRGEDPPTGLCTSHTACSDPRCKSGLSRIKEPTQIVQENRKLVAEMVGSAERVQEDLKQLLEFKQQQQSNAWEMKYSRHLAQQGRRQNNVGTAKFTLPSHTPSNHARLTFVTITFVIFPPTPPNTISPNGVTAPLGTVNIFVGLPM</sequence>
<evidence type="ECO:0000313" key="2">
    <source>
        <dbReference type="Proteomes" id="UP001275084"/>
    </source>
</evidence>
<accession>A0AAJ0MBF1</accession>